<evidence type="ECO:0000256" key="5">
    <source>
        <dbReference type="RuleBase" id="RU000384"/>
    </source>
</evidence>
<dbReference type="SUPFAM" id="SSF51556">
    <property type="entry name" value="Metallo-dependent hydrolases"/>
    <property type="match status" value="1"/>
</dbReference>
<dbReference type="InterPro" id="IPR008146">
    <property type="entry name" value="Gln_synth_cat_dom"/>
</dbReference>
<comment type="caution">
    <text evidence="8">The sequence shown here is derived from an EMBL/GenBank/DDBJ whole genome shotgun (WGS) entry which is preliminary data.</text>
</comment>
<dbReference type="GO" id="GO:0006542">
    <property type="term" value="P:glutamine biosynthetic process"/>
    <property type="evidence" value="ECO:0007669"/>
    <property type="project" value="InterPro"/>
</dbReference>
<dbReference type="AlphaFoldDB" id="A0A9N9ESD0"/>
<dbReference type="Gene3D" id="1.10.12.10">
    <property type="entry name" value="Lyase 2-enoyl-coa Hydratase, Chain A, domain 2"/>
    <property type="match status" value="1"/>
</dbReference>
<dbReference type="Pfam" id="PF00378">
    <property type="entry name" value="ECH_1"/>
    <property type="match status" value="1"/>
</dbReference>
<comment type="similarity">
    <text evidence="4 5">Belongs to the glutamine synthetase family.</text>
</comment>
<keyword evidence="3" id="KW-0456">Lyase</keyword>
<dbReference type="GO" id="GO:0016829">
    <property type="term" value="F:lyase activity"/>
    <property type="evidence" value="ECO:0007669"/>
    <property type="project" value="UniProtKB-KW"/>
</dbReference>
<evidence type="ECO:0000256" key="3">
    <source>
        <dbReference type="ARBA" id="ARBA00023239"/>
    </source>
</evidence>
<dbReference type="InterPro" id="IPR032466">
    <property type="entry name" value="Metal_Hydrolase"/>
</dbReference>
<dbReference type="FunFam" id="3.90.226.10:FF:000009">
    <property type="entry name" value="Carnitinyl-CoA dehydratase"/>
    <property type="match status" value="1"/>
</dbReference>
<dbReference type="SMART" id="SM01230">
    <property type="entry name" value="Gln-synt_C"/>
    <property type="match status" value="1"/>
</dbReference>
<evidence type="ECO:0000259" key="7">
    <source>
        <dbReference type="PROSITE" id="PS51987"/>
    </source>
</evidence>
<proteinExistence type="inferred from homology"/>
<dbReference type="Gene3D" id="3.30.590.10">
    <property type="entry name" value="Glutamine synthetase/guanido kinase, catalytic domain"/>
    <property type="match status" value="1"/>
</dbReference>
<dbReference type="InterPro" id="IPR001753">
    <property type="entry name" value="Enoyl-CoA_hydra/iso"/>
</dbReference>
<sequence>MTNIYDREALLRTVSTFPIIDNHCHNILTSDASLSCPLEVCFSEARGDALNDALQTSALKRGVRQLAELYNCPPTLDNIKQVRDLMSHDDICKTCFKPTGIQSLLLDDGLDALDGLMNVESHAGLADVARRIVRIESVAEKILYDLAKSVASTNQKELNFAAFEEPLRQQLETCAKSESVVAFKSIAAYRSGLNIDCNQNVEAAATALGYFVSDFEALSDTMGSVRLVNKVLIDYILNLAIDIATHLNNIGFGDSDLDLIASNPLLLRPLIEKYPNAKIVLLHAAYPYSRQAGFLASVYSNVYVDIGLVFPLISASGQQAILRELLEICPSNKLLFSTDGHYHPESFYIAVIQGREALGKVLLESVENGEFLYEETINIAKQIMFENSNILYKLKLTPKQTDNKEYRDLSGGQKIVKLKKMGVKFVRIGFMECSSQYRFHIVPIDRFQDYVASNGLTIMRALTALPYYADVVPDNIGVTAVGELLLKPDLNTLTHLPYNPKHADVQTFFENKLTPADPQFGKIDNSLDSLAFPLCPRTCLKNIIDSARRDLGITFLIGIEFEFVLLKDTSPPVAVDDTVYASARAFRSSNNAEVLDKMVESLQEQGIEVEQFHSEAAIGQFEIVTGPESPLTAADKTVVTRQTIYEVAARAGLKATFVPKPFKGQAGTGAHVHLSFKEIDKSKKIVDDHPSGLSPYERSFIAGVLHHIKAICAFALPTDLSYTRIVDNCWAGSWICWSVENRETPIRVCYRPKIGPDGKYLDVHFEHKFVDATSNPYLVFSALIASGVDGIKKGMQLTTNPMLDNPAALSNEERKKRGVTERMPGSLSDTLKALREDKVLIEALGEPMVQCYTGVKEEDRDCFIEKLEGEDKGISIINLNRPSTKNAMSQKLLMEFHDAIGKLRNESDSRVILLKSFVNGAFCSGADLKERAGMSPSDVTKFIHNIRRAFRELETLPIPSIAVIDGPAIGGGLELALCCDLRVAGENARLGLPETKLAIIPGAGGTQRLARVIGIAKAKELIYTGRILSPQEALDLGIVNYCAQEGSSYPIALKLAREILPSGPIALRMAKLAIDRGNQLDLDSALEFENACYEQVIPTEDRVE</sequence>
<feature type="domain" description="GS catalytic" evidence="7">
    <location>
        <begin position="536"/>
        <end position="892"/>
    </location>
</feature>
<reference evidence="8" key="1">
    <citation type="submission" date="2021-06" db="EMBL/GenBank/DDBJ databases">
        <authorList>
            <person name="Kallberg Y."/>
            <person name="Tangrot J."/>
            <person name="Rosling A."/>
        </authorList>
    </citation>
    <scope>NUCLEOTIDE SEQUENCE</scope>
    <source>
        <strain evidence="8">FL966</strain>
    </source>
</reference>
<dbReference type="InterPro" id="IPR018376">
    <property type="entry name" value="Enoyl-CoA_hyd/isom_CS"/>
</dbReference>
<dbReference type="SUPFAM" id="SSF55931">
    <property type="entry name" value="Glutamine synthetase/guanido kinase"/>
    <property type="match status" value="1"/>
</dbReference>
<dbReference type="Gene3D" id="3.20.20.140">
    <property type="entry name" value="Metal-dependent hydrolases"/>
    <property type="match status" value="1"/>
</dbReference>
<dbReference type="Proteomes" id="UP000789759">
    <property type="component" value="Unassembled WGS sequence"/>
</dbReference>
<dbReference type="InterPro" id="IPR029045">
    <property type="entry name" value="ClpP/crotonase-like_dom_sf"/>
</dbReference>
<dbReference type="InterPro" id="IPR014746">
    <property type="entry name" value="Gln_synth/guanido_kin_cat_dom"/>
</dbReference>
<dbReference type="PROSITE" id="PS00166">
    <property type="entry name" value="ENOYL_COA_HYDRATASE"/>
    <property type="match status" value="1"/>
</dbReference>
<protein>
    <recommendedName>
        <fullName evidence="2">Glutamine synthetase</fullName>
    </recommendedName>
</protein>
<evidence type="ECO:0000313" key="9">
    <source>
        <dbReference type="Proteomes" id="UP000789759"/>
    </source>
</evidence>
<dbReference type="SUPFAM" id="SSF52096">
    <property type="entry name" value="ClpP/crotonase"/>
    <property type="match status" value="1"/>
</dbReference>
<dbReference type="PROSITE" id="PS00181">
    <property type="entry name" value="GLNA_ATP"/>
    <property type="match status" value="1"/>
</dbReference>
<organism evidence="8 9">
    <name type="scientific">Cetraspora pellucida</name>
    <dbReference type="NCBI Taxonomy" id="1433469"/>
    <lineage>
        <taxon>Eukaryota</taxon>
        <taxon>Fungi</taxon>
        <taxon>Fungi incertae sedis</taxon>
        <taxon>Mucoromycota</taxon>
        <taxon>Glomeromycotina</taxon>
        <taxon>Glomeromycetes</taxon>
        <taxon>Diversisporales</taxon>
        <taxon>Gigasporaceae</taxon>
        <taxon>Cetraspora</taxon>
    </lineage>
</organism>
<dbReference type="InterPro" id="IPR014748">
    <property type="entry name" value="Enoyl-CoA_hydra_C"/>
</dbReference>
<dbReference type="Pfam" id="PF04909">
    <property type="entry name" value="Amidohydro_2"/>
    <property type="match status" value="1"/>
</dbReference>
<evidence type="ECO:0000256" key="4">
    <source>
        <dbReference type="PROSITE-ProRule" id="PRU01331"/>
    </source>
</evidence>
<dbReference type="Gene3D" id="3.10.20.70">
    <property type="entry name" value="Glutamine synthetase, N-terminal domain"/>
    <property type="match status" value="1"/>
</dbReference>
<gene>
    <name evidence="8" type="ORF">CPELLU_LOCUS11236</name>
</gene>
<dbReference type="Pfam" id="PF00120">
    <property type="entry name" value="Gln-synt_C"/>
    <property type="match status" value="1"/>
</dbReference>
<dbReference type="PANTHER" id="PTHR43383:SF2">
    <property type="entry name" value="AMIDOHYDROLASE 2 FAMILY PROTEIN"/>
    <property type="match status" value="1"/>
</dbReference>
<name>A0A9N9ESD0_9GLOM</name>
<evidence type="ECO:0000256" key="6">
    <source>
        <dbReference type="RuleBase" id="RU003707"/>
    </source>
</evidence>
<dbReference type="InterPro" id="IPR036651">
    <property type="entry name" value="Gln_synt_N_sf"/>
</dbReference>
<keyword evidence="9" id="KW-1185">Reference proteome</keyword>
<dbReference type="PROSITE" id="PS51987">
    <property type="entry name" value="GS_CATALYTIC"/>
    <property type="match status" value="1"/>
</dbReference>
<evidence type="ECO:0000313" key="8">
    <source>
        <dbReference type="EMBL" id="CAG8689862.1"/>
    </source>
</evidence>
<dbReference type="CDD" id="cd06558">
    <property type="entry name" value="crotonase-like"/>
    <property type="match status" value="1"/>
</dbReference>
<accession>A0A9N9ESD0</accession>
<dbReference type="GO" id="GO:0016787">
    <property type="term" value="F:hydrolase activity"/>
    <property type="evidence" value="ECO:0007669"/>
    <property type="project" value="InterPro"/>
</dbReference>
<dbReference type="InterPro" id="IPR006680">
    <property type="entry name" value="Amidohydro-rel"/>
</dbReference>
<dbReference type="InterPro" id="IPR027303">
    <property type="entry name" value="Gln_synth_gly_rich_site"/>
</dbReference>
<dbReference type="GO" id="GO:0004356">
    <property type="term" value="F:glutamine synthetase activity"/>
    <property type="evidence" value="ECO:0007669"/>
    <property type="project" value="InterPro"/>
</dbReference>
<dbReference type="OrthoDB" id="410701at2759"/>
<dbReference type="EMBL" id="CAJVQA010009783">
    <property type="protein sequence ID" value="CAG8689862.1"/>
    <property type="molecule type" value="Genomic_DNA"/>
</dbReference>
<dbReference type="Gene3D" id="3.90.226.10">
    <property type="entry name" value="2-enoyl-CoA Hydratase, Chain A, domain 1"/>
    <property type="match status" value="1"/>
</dbReference>
<dbReference type="PANTHER" id="PTHR43383">
    <property type="entry name" value="NODULIN 6"/>
    <property type="match status" value="1"/>
</dbReference>
<evidence type="ECO:0000256" key="2">
    <source>
        <dbReference type="ARBA" id="ARBA00021364"/>
    </source>
</evidence>
<feature type="non-terminal residue" evidence="8">
    <location>
        <position position="1104"/>
    </location>
</feature>
<comment type="similarity">
    <text evidence="1 6">Belongs to the enoyl-CoA hydratase/isomerase family.</text>
</comment>
<evidence type="ECO:0000256" key="1">
    <source>
        <dbReference type="ARBA" id="ARBA00005254"/>
    </source>
</evidence>